<evidence type="ECO:0000313" key="2">
    <source>
        <dbReference type="EMBL" id="TNN80898.1"/>
    </source>
</evidence>
<feature type="region of interest" description="Disordered" evidence="1">
    <location>
        <begin position="23"/>
        <end position="65"/>
    </location>
</feature>
<evidence type="ECO:0000256" key="1">
    <source>
        <dbReference type="SAM" id="MobiDB-lite"/>
    </source>
</evidence>
<proteinExistence type="predicted"/>
<accession>A0A4Z2ITH7</accession>
<reference evidence="2 3" key="1">
    <citation type="submission" date="2019-03" db="EMBL/GenBank/DDBJ databases">
        <title>First draft genome of Liparis tanakae, snailfish: a comprehensive survey of snailfish specific genes.</title>
        <authorList>
            <person name="Kim W."/>
            <person name="Song I."/>
            <person name="Jeong J.-H."/>
            <person name="Kim D."/>
            <person name="Kim S."/>
            <person name="Ryu S."/>
            <person name="Song J.Y."/>
            <person name="Lee S.K."/>
        </authorList>
    </citation>
    <scope>NUCLEOTIDE SEQUENCE [LARGE SCALE GENOMIC DNA]</scope>
    <source>
        <tissue evidence="2">Muscle</tissue>
    </source>
</reference>
<protein>
    <submittedName>
        <fullName evidence="2">Uncharacterized protein</fullName>
    </submittedName>
</protein>
<dbReference type="Proteomes" id="UP000314294">
    <property type="component" value="Unassembled WGS sequence"/>
</dbReference>
<feature type="compositionally biased region" description="Basic and acidic residues" evidence="1">
    <location>
        <begin position="42"/>
        <end position="65"/>
    </location>
</feature>
<gene>
    <name evidence="2" type="ORF">EYF80_008903</name>
</gene>
<dbReference type="EMBL" id="SRLO01000050">
    <property type="protein sequence ID" value="TNN80898.1"/>
    <property type="molecule type" value="Genomic_DNA"/>
</dbReference>
<keyword evidence="3" id="KW-1185">Reference proteome</keyword>
<name>A0A4Z2ITH7_9TELE</name>
<organism evidence="2 3">
    <name type="scientific">Liparis tanakae</name>
    <name type="common">Tanaka's snailfish</name>
    <dbReference type="NCBI Taxonomy" id="230148"/>
    <lineage>
        <taxon>Eukaryota</taxon>
        <taxon>Metazoa</taxon>
        <taxon>Chordata</taxon>
        <taxon>Craniata</taxon>
        <taxon>Vertebrata</taxon>
        <taxon>Euteleostomi</taxon>
        <taxon>Actinopterygii</taxon>
        <taxon>Neopterygii</taxon>
        <taxon>Teleostei</taxon>
        <taxon>Neoteleostei</taxon>
        <taxon>Acanthomorphata</taxon>
        <taxon>Eupercaria</taxon>
        <taxon>Perciformes</taxon>
        <taxon>Cottioidei</taxon>
        <taxon>Cottales</taxon>
        <taxon>Liparidae</taxon>
        <taxon>Liparis</taxon>
    </lineage>
</organism>
<evidence type="ECO:0000313" key="3">
    <source>
        <dbReference type="Proteomes" id="UP000314294"/>
    </source>
</evidence>
<sequence length="100" mass="11125">MLLVDHRLRRGQQKTVREEYMKGGVGQGAATTAAVPPRSKFTQREGEGSGRRQGLTEKEKERERATSAGAFLHAVSHSHSVQSFLSVCMEISKRWRARGS</sequence>
<comment type="caution">
    <text evidence="2">The sequence shown here is derived from an EMBL/GenBank/DDBJ whole genome shotgun (WGS) entry which is preliminary data.</text>
</comment>
<dbReference type="AlphaFoldDB" id="A0A4Z2ITH7"/>